<organism evidence="1 2">
    <name type="scientific">Pistacia integerrima</name>
    <dbReference type="NCBI Taxonomy" id="434235"/>
    <lineage>
        <taxon>Eukaryota</taxon>
        <taxon>Viridiplantae</taxon>
        <taxon>Streptophyta</taxon>
        <taxon>Embryophyta</taxon>
        <taxon>Tracheophyta</taxon>
        <taxon>Spermatophyta</taxon>
        <taxon>Magnoliopsida</taxon>
        <taxon>eudicotyledons</taxon>
        <taxon>Gunneridae</taxon>
        <taxon>Pentapetalae</taxon>
        <taxon>rosids</taxon>
        <taxon>malvids</taxon>
        <taxon>Sapindales</taxon>
        <taxon>Anacardiaceae</taxon>
        <taxon>Pistacia</taxon>
    </lineage>
</organism>
<evidence type="ECO:0000313" key="2">
    <source>
        <dbReference type="Proteomes" id="UP001163603"/>
    </source>
</evidence>
<keyword evidence="2" id="KW-1185">Reference proteome</keyword>
<proteinExistence type="predicted"/>
<gene>
    <name evidence="1" type="ORF">Pint_02306</name>
</gene>
<comment type="caution">
    <text evidence="1">The sequence shown here is derived from an EMBL/GenBank/DDBJ whole genome shotgun (WGS) entry which is preliminary data.</text>
</comment>
<reference evidence="2" key="1">
    <citation type="journal article" date="2023" name="G3 (Bethesda)">
        <title>Genome assembly and association tests identify interacting loci associated with vigor, precocity, and sex in interspecific pistachio rootstocks.</title>
        <authorList>
            <person name="Palmer W."/>
            <person name="Jacygrad E."/>
            <person name="Sagayaradj S."/>
            <person name="Cavanaugh K."/>
            <person name="Han R."/>
            <person name="Bertier L."/>
            <person name="Beede B."/>
            <person name="Kafkas S."/>
            <person name="Golino D."/>
            <person name="Preece J."/>
            <person name="Michelmore R."/>
        </authorList>
    </citation>
    <scope>NUCLEOTIDE SEQUENCE [LARGE SCALE GENOMIC DNA]</scope>
</reference>
<evidence type="ECO:0000313" key="1">
    <source>
        <dbReference type="EMBL" id="KAJ0054560.1"/>
    </source>
</evidence>
<dbReference type="Proteomes" id="UP001163603">
    <property type="component" value="Chromosome 1"/>
</dbReference>
<dbReference type="EMBL" id="CM047736">
    <property type="protein sequence ID" value="KAJ0054560.1"/>
    <property type="molecule type" value="Genomic_DNA"/>
</dbReference>
<name>A0ACC0ZRC5_9ROSI</name>
<sequence>MFFSDVNRMFVIADEVYSHLVFGNKPFVPIGEFGSIVPVLTMGLYQRDGLFQILDSIRNYVNLSSDPATFIQVSIMISFIYLGAIPEILGNTEEDFFSNIVRTIKEDADICCSKIKEIPCIVCPQQPEGAMSVMVKLNLSLLEGINNDMDFCVKLVKEESVIVLPGTTVGMKNWIRITFAIEPGILAEGLDRIKSFYQRHAKKL</sequence>
<protein>
    <submittedName>
        <fullName evidence="1">Uncharacterized protein</fullName>
    </submittedName>
</protein>
<accession>A0ACC0ZRC5</accession>